<dbReference type="CDD" id="cd00167">
    <property type="entry name" value="SANT"/>
    <property type="match status" value="1"/>
</dbReference>
<dbReference type="InterPro" id="IPR017930">
    <property type="entry name" value="Myb_dom"/>
</dbReference>
<dbReference type="InterPro" id="IPR016827">
    <property type="entry name" value="Ada2/TADA2"/>
</dbReference>
<keyword evidence="2 8" id="KW-0863">Zinc-finger</keyword>
<keyword evidence="3" id="KW-0862">Zinc</keyword>
<dbReference type="Proteomes" id="UP001642483">
    <property type="component" value="Unassembled WGS sequence"/>
</dbReference>
<evidence type="ECO:0000259" key="12">
    <source>
        <dbReference type="PROSITE" id="PS51294"/>
    </source>
</evidence>
<dbReference type="PROSITE" id="PS51293">
    <property type="entry name" value="SANT"/>
    <property type="match status" value="1"/>
</dbReference>
<dbReference type="PANTHER" id="PTHR12374">
    <property type="entry name" value="TRANSCRIPTIONAL ADAPTOR 2 ADA2 -RELATED"/>
    <property type="match status" value="1"/>
</dbReference>
<dbReference type="Gene3D" id="1.10.10.60">
    <property type="entry name" value="Homeodomain-like"/>
    <property type="match status" value="1"/>
</dbReference>
<proteinExistence type="predicted"/>
<dbReference type="SMART" id="SM00717">
    <property type="entry name" value="SANT"/>
    <property type="match status" value="1"/>
</dbReference>
<evidence type="ECO:0000256" key="1">
    <source>
        <dbReference type="ARBA" id="ARBA00022723"/>
    </source>
</evidence>
<evidence type="ECO:0000259" key="11">
    <source>
        <dbReference type="PROSITE" id="PS51293"/>
    </source>
</evidence>
<name>A0ABP0GKY7_CLALP</name>
<keyword evidence="4 7" id="KW-0805">Transcription regulation</keyword>
<dbReference type="SUPFAM" id="SSF46689">
    <property type="entry name" value="Homeodomain-like"/>
    <property type="match status" value="2"/>
</dbReference>
<organism evidence="13 14">
    <name type="scientific">Clavelina lepadiformis</name>
    <name type="common">Light-bulb sea squirt</name>
    <name type="synonym">Ascidia lepadiformis</name>
    <dbReference type="NCBI Taxonomy" id="159417"/>
    <lineage>
        <taxon>Eukaryota</taxon>
        <taxon>Metazoa</taxon>
        <taxon>Chordata</taxon>
        <taxon>Tunicata</taxon>
        <taxon>Ascidiacea</taxon>
        <taxon>Aplousobranchia</taxon>
        <taxon>Clavelinidae</taxon>
        <taxon>Clavelina</taxon>
    </lineage>
</organism>
<dbReference type="InterPro" id="IPR055141">
    <property type="entry name" value="TADA2A_B-like_dom"/>
</dbReference>
<evidence type="ECO:0000256" key="7">
    <source>
        <dbReference type="PIRNR" id="PIRNR025024"/>
    </source>
</evidence>
<feature type="domain" description="SANT" evidence="11">
    <location>
        <begin position="62"/>
        <end position="114"/>
    </location>
</feature>
<dbReference type="InterPro" id="IPR036388">
    <property type="entry name" value="WH-like_DNA-bd_sf"/>
</dbReference>
<dbReference type="PROSITE" id="PS50090">
    <property type="entry name" value="MYB_LIKE"/>
    <property type="match status" value="1"/>
</dbReference>
<feature type="domain" description="HTH myb-type" evidence="12">
    <location>
        <begin position="66"/>
        <end position="114"/>
    </location>
</feature>
<evidence type="ECO:0000313" key="14">
    <source>
        <dbReference type="Proteomes" id="UP001642483"/>
    </source>
</evidence>
<comment type="subcellular location">
    <subcellularLocation>
        <location evidence="7">Nucleus</location>
    </subcellularLocation>
</comment>
<dbReference type="InterPro" id="IPR001005">
    <property type="entry name" value="SANT/Myb"/>
</dbReference>
<dbReference type="EMBL" id="CAWYQH010000130">
    <property type="protein sequence ID" value="CAK8692423.1"/>
    <property type="molecule type" value="Genomic_DNA"/>
</dbReference>
<dbReference type="Pfam" id="PF22941">
    <property type="entry name" value="TADA2A-like_3rd"/>
    <property type="match status" value="1"/>
</dbReference>
<keyword evidence="6 7" id="KW-0539">Nucleus</keyword>
<gene>
    <name evidence="13" type="ORF">CVLEPA_LOCUS25690</name>
</gene>
<dbReference type="Gene3D" id="1.10.10.10">
    <property type="entry name" value="Winged helix-like DNA-binding domain superfamily/Winged helix DNA-binding domain"/>
    <property type="match status" value="1"/>
</dbReference>
<evidence type="ECO:0000259" key="10">
    <source>
        <dbReference type="PROSITE" id="PS50135"/>
    </source>
</evidence>
<comment type="caution">
    <text evidence="13">The sequence shown here is derived from an EMBL/GenBank/DDBJ whole genome shotgun (WGS) entry which is preliminary data.</text>
</comment>
<evidence type="ECO:0000256" key="4">
    <source>
        <dbReference type="ARBA" id="ARBA00023015"/>
    </source>
</evidence>
<dbReference type="CDD" id="cd02335">
    <property type="entry name" value="ZZ_ADA2"/>
    <property type="match status" value="1"/>
</dbReference>
<dbReference type="Pfam" id="PF00249">
    <property type="entry name" value="Myb_DNA-binding"/>
    <property type="match status" value="1"/>
</dbReference>
<evidence type="ECO:0000256" key="2">
    <source>
        <dbReference type="ARBA" id="ARBA00022771"/>
    </source>
</evidence>
<dbReference type="InterPro" id="IPR000433">
    <property type="entry name" value="Znf_ZZ"/>
</dbReference>
<reference evidence="13 14" key="1">
    <citation type="submission" date="2024-02" db="EMBL/GenBank/DDBJ databases">
        <authorList>
            <person name="Daric V."/>
            <person name="Darras S."/>
        </authorList>
    </citation>
    <scope>NUCLEOTIDE SEQUENCE [LARGE SCALE GENOMIC DNA]</scope>
</reference>
<evidence type="ECO:0000256" key="8">
    <source>
        <dbReference type="PROSITE-ProRule" id="PRU00228"/>
    </source>
</evidence>
<dbReference type="InterPro" id="IPR041983">
    <property type="entry name" value="ADA2-like_ZZ"/>
</dbReference>
<evidence type="ECO:0000259" key="9">
    <source>
        <dbReference type="PROSITE" id="PS50090"/>
    </source>
</evidence>
<feature type="domain" description="Myb-like" evidence="9">
    <location>
        <begin position="65"/>
        <end position="110"/>
    </location>
</feature>
<dbReference type="InterPro" id="IPR043145">
    <property type="entry name" value="Znf_ZZ_sf"/>
</dbReference>
<protein>
    <recommendedName>
        <fullName evidence="7">Transcriptional adapter</fullName>
    </recommendedName>
</protein>
<keyword evidence="14" id="KW-1185">Reference proteome</keyword>
<dbReference type="PIRSF" id="PIRSF025024">
    <property type="entry name" value="Transcriptional_adaptor_2"/>
    <property type="match status" value="1"/>
</dbReference>
<dbReference type="Gene3D" id="3.30.60.90">
    <property type="match status" value="1"/>
</dbReference>
<dbReference type="PROSITE" id="PS50135">
    <property type="entry name" value="ZF_ZZ_2"/>
    <property type="match status" value="1"/>
</dbReference>
<keyword evidence="1" id="KW-0479">Metal-binding</keyword>
<feature type="domain" description="ZZ-type" evidence="10">
    <location>
        <begin position="5"/>
        <end position="60"/>
    </location>
</feature>
<keyword evidence="5 7" id="KW-0804">Transcription</keyword>
<dbReference type="InterPro" id="IPR017884">
    <property type="entry name" value="SANT_dom"/>
</dbReference>
<evidence type="ECO:0000256" key="5">
    <source>
        <dbReference type="ARBA" id="ARBA00023163"/>
    </source>
</evidence>
<dbReference type="SUPFAM" id="SSF57850">
    <property type="entry name" value="RING/U-box"/>
    <property type="match status" value="1"/>
</dbReference>
<dbReference type="Pfam" id="PF25299">
    <property type="entry name" value="ZZ_ADA2"/>
    <property type="match status" value="1"/>
</dbReference>
<accession>A0ABP0GKY7</accession>
<evidence type="ECO:0000256" key="6">
    <source>
        <dbReference type="ARBA" id="ARBA00023242"/>
    </source>
</evidence>
<evidence type="ECO:0000313" key="13">
    <source>
        <dbReference type="EMBL" id="CAK8692423.1"/>
    </source>
</evidence>
<dbReference type="InterPro" id="IPR009057">
    <property type="entry name" value="Homeodomain-like_sf"/>
</dbReference>
<evidence type="ECO:0000256" key="3">
    <source>
        <dbReference type="ARBA" id="ARBA00022833"/>
    </source>
</evidence>
<dbReference type="PANTHER" id="PTHR12374:SF63">
    <property type="entry name" value="TRANSCRIPTIONAL ADAPTER 2-BETA"/>
    <property type="match status" value="1"/>
</dbReference>
<sequence>MCEKPSRVFCDSCNTEVTLLYAKCAECEDIELCMQCFASGVELKQHLKTHGYMITDNGTFPLFDSTWTASEEQILIDSVEQYGLGNWDEVSENITTKTAKEVEDHYMQVYVDGYFGRFTVPGDIPNRMTDHTPPIHESISSVQLPTVNVSKQEQLELAYMPNRDDFEYEYDNDAECVISSLFMNHEDNDLEKALKLTKVDMYHTKLKERQRRKDIAREYKVVEHFFKKHDVSDHNKYERELRSSFKCCSQFMKLDQFEKMIEDMVKERRLKRRISKLKNYRKNGMTKFEACNAFDAGCYKREKKKKERGNVENKFLKDADSSSSDMRQQAEYSLLAGKEKQLCHSMKLPPSKYMTSKLLIIKDAIMKQHTGQNKLRYSLVVEKPYRRRISNCLQENGWIS</sequence>
<dbReference type="PROSITE" id="PS51294">
    <property type="entry name" value="HTH_MYB"/>
    <property type="match status" value="1"/>
</dbReference>